<evidence type="ECO:0000313" key="2">
    <source>
        <dbReference type="EMBL" id="VAW58146.1"/>
    </source>
</evidence>
<gene>
    <name evidence="2" type="ORF">MNBD_GAMMA11-857</name>
</gene>
<dbReference type="Pfam" id="PF21880">
    <property type="entry name" value="DUF6916"/>
    <property type="match status" value="1"/>
</dbReference>
<dbReference type="AlphaFoldDB" id="A0A3B0XP80"/>
<feature type="domain" description="DUF6916" evidence="1">
    <location>
        <begin position="6"/>
        <end position="82"/>
    </location>
</feature>
<organism evidence="2">
    <name type="scientific">hydrothermal vent metagenome</name>
    <dbReference type="NCBI Taxonomy" id="652676"/>
    <lineage>
        <taxon>unclassified sequences</taxon>
        <taxon>metagenomes</taxon>
        <taxon>ecological metagenomes</taxon>
    </lineage>
</organism>
<evidence type="ECO:0000259" key="1">
    <source>
        <dbReference type="Pfam" id="PF21880"/>
    </source>
</evidence>
<name>A0A3B0XP80_9ZZZZ</name>
<dbReference type="EMBL" id="UOFG01000021">
    <property type="protein sequence ID" value="VAW58146.1"/>
    <property type="molecule type" value="Genomic_DNA"/>
</dbReference>
<reference evidence="2" key="1">
    <citation type="submission" date="2018-06" db="EMBL/GenBank/DDBJ databases">
        <authorList>
            <person name="Zhirakovskaya E."/>
        </authorList>
    </citation>
    <scope>NUCLEOTIDE SEQUENCE</scope>
</reference>
<protein>
    <recommendedName>
        <fullName evidence="1">DUF6916 domain-containing protein</fullName>
    </recommendedName>
</protein>
<sequence length="111" mass="12269">MLDTLKSSDFEPYISANASVIIPGGSNVSIKLQEVTENKNAMMPRASEDTRIAFSLLFEGPLDSAFESGCYDITMEKLGEMEKPGTIEHVYISRIAPLSNEAAAWYEIIFN</sequence>
<accession>A0A3B0XP80</accession>
<proteinExistence type="predicted"/>
<dbReference type="InterPro" id="IPR054209">
    <property type="entry name" value="DUF6916"/>
</dbReference>